<dbReference type="Pfam" id="PF25583">
    <property type="entry name" value="WCX"/>
    <property type="match status" value="1"/>
</dbReference>
<protein>
    <submittedName>
        <fullName evidence="4">YafY family transcriptional regulator</fullName>
    </submittedName>
</protein>
<evidence type="ECO:0000313" key="4">
    <source>
        <dbReference type="EMBL" id="QJC52672.1"/>
    </source>
</evidence>
<gene>
    <name evidence="4" type="ORF">HGI30_14610</name>
</gene>
<reference evidence="4 5" key="1">
    <citation type="submission" date="2020-04" db="EMBL/GenBank/DDBJ databases">
        <title>Novel Paenibacillus strain UniB2 isolated from commercial digestive syrup.</title>
        <authorList>
            <person name="Thorat V."/>
            <person name="Kirdat K."/>
            <person name="Tiwarekar B."/>
            <person name="Yadav A."/>
        </authorList>
    </citation>
    <scope>NUCLEOTIDE SEQUENCE [LARGE SCALE GENOMIC DNA]</scope>
    <source>
        <strain evidence="4 5">UniB2</strain>
    </source>
</reference>
<sequence>MNKAQRLVELMMTVNRRRKFTAGELAQQFGVSKRTILRDLQELGEIGVPLYSEAGPHGGYQVVRERMLPAIAFTLEEATALFFASHALRHYASLPFEEAAASALGKFYLCLPGEVRERIDRMKDRFDLVIPERLAEAPLLPRLLEAAVGQETLLITYTSEERGTERLIQPVGIYADRGFWYCPAYCFLRGGYRLFRCDRILSAEAAERPDDAAELRDVHLGNWEARRRTPKASLLVEARLSEQGVIRCQAERHLAPLIRRSPDGGGQLQGHVAASELDYMAGLLAGLGLDASVQGPPELIGLVRRRLTDWLDHYGGIEKGAEDPA</sequence>
<keyword evidence="2" id="KW-0804">Transcription</keyword>
<proteinExistence type="predicted"/>
<dbReference type="InterPro" id="IPR013196">
    <property type="entry name" value="HTH_11"/>
</dbReference>
<evidence type="ECO:0000259" key="3">
    <source>
        <dbReference type="PROSITE" id="PS51000"/>
    </source>
</evidence>
<dbReference type="InterPro" id="IPR036388">
    <property type="entry name" value="WH-like_DNA-bd_sf"/>
</dbReference>
<feature type="domain" description="HTH deoR-type" evidence="3">
    <location>
        <begin position="3"/>
        <end position="62"/>
    </location>
</feature>
<dbReference type="EMBL" id="CP051428">
    <property type="protein sequence ID" value="QJC52672.1"/>
    <property type="molecule type" value="Genomic_DNA"/>
</dbReference>
<keyword evidence="5" id="KW-1185">Reference proteome</keyword>
<evidence type="ECO:0000256" key="2">
    <source>
        <dbReference type="ARBA" id="ARBA00023163"/>
    </source>
</evidence>
<evidence type="ECO:0000313" key="5">
    <source>
        <dbReference type="Proteomes" id="UP000502136"/>
    </source>
</evidence>
<dbReference type="InterPro" id="IPR028349">
    <property type="entry name" value="PafC-like"/>
</dbReference>
<dbReference type="KEGG" id="palr:HGI30_14610"/>
<organism evidence="4 5">
    <name type="scientific">Paenibacillus albicereus</name>
    <dbReference type="NCBI Taxonomy" id="2726185"/>
    <lineage>
        <taxon>Bacteria</taxon>
        <taxon>Bacillati</taxon>
        <taxon>Bacillota</taxon>
        <taxon>Bacilli</taxon>
        <taxon>Bacillales</taxon>
        <taxon>Paenibacillaceae</taxon>
        <taxon>Paenibacillus</taxon>
    </lineage>
</organism>
<dbReference type="InterPro" id="IPR057727">
    <property type="entry name" value="WCX_dom"/>
</dbReference>
<dbReference type="InterPro" id="IPR001034">
    <property type="entry name" value="DeoR_HTH"/>
</dbReference>
<dbReference type="PROSITE" id="PS52050">
    <property type="entry name" value="WYL"/>
    <property type="match status" value="1"/>
</dbReference>
<evidence type="ECO:0000256" key="1">
    <source>
        <dbReference type="ARBA" id="ARBA00023015"/>
    </source>
</evidence>
<accession>A0A6H2GZ50</accession>
<dbReference type="Pfam" id="PF08279">
    <property type="entry name" value="HTH_11"/>
    <property type="match status" value="1"/>
</dbReference>
<dbReference type="InterPro" id="IPR026881">
    <property type="entry name" value="WYL_dom"/>
</dbReference>
<dbReference type="PROSITE" id="PS51000">
    <property type="entry name" value="HTH_DEOR_2"/>
    <property type="match status" value="1"/>
</dbReference>
<dbReference type="Gene3D" id="1.10.10.10">
    <property type="entry name" value="Winged helix-like DNA-binding domain superfamily/Winged helix DNA-binding domain"/>
    <property type="match status" value="1"/>
</dbReference>
<dbReference type="InterPro" id="IPR051534">
    <property type="entry name" value="CBASS_pafABC_assoc_protein"/>
</dbReference>
<dbReference type="SMART" id="SM00420">
    <property type="entry name" value="HTH_DEOR"/>
    <property type="match status" value="1"/>
</dbReference>
<name>A0A6H2GZ50_9BACL</name>
<dbReference type="SUPFAM" id="SSF46785">
    <property type="entry name" value="Winged helix' DNA-binding domain"/>
    <property type="match status" value="1"/>
</dbReference>
<dbReference type="PANTHER" id="PTHR34580">
    <property type="match status" value="1"/>
</dbReference>
<dbReference type="PANTHER" id="PTHR34580:SF9">
    <property type="entry name" value="SLL5097 PROTEIN"/>
    <property type="match status" value="1"/>
</dbReference>
<dbReference type="PIRSF" id="PIRSF016838">
    <property type="entry name" value="PafC"/>
    <property type="match status" value="1"/>
</dbReference>
<dbReference type="InterPro" id="IPR036390">
    <property type="entry name" value="WH_DNA-bd_sf"/>
</dbReference>
<dbReference type="Pfam" id="PF13280">
    <property type="entry name" value="WYL"/>
    <property type="match status" value="1"/>
</dbReference>
<dbReference type="Proteomes" id="UP000502136">
    <property type="component" value="Chromosome"/>
</dbReference>
<keyword evidence="1" id="KW-0805">Transcription regulation</keyword>
<dbReference type="GO" id="GO:0003700">
    <property type="term" value="F:DNA-binding transcription factor activity"/>
    <property type="evidence" value="ECO:0007669"/>
    <property type="project" value="InterPro"/>
</dbReference>
<dbReference type="RefSeq" id="WP_168908225.1">
    <property type="nucleotide sequence ID" value="NZ_CP051428.1"/>
</dbReference>
<dbReference type="AlphaFoldDB" id="A0A6H2GZ50"/>